<accession>A0ABN0ZYM7</accession>
<dbReference type="Pfam" id="PF00882">
    <property type="entry name" value="Zn_dep_PLPC"/>
    <property type="match status" value="1"/>
</dbReference>
<reference evidence="2 3" key="1">
    <citation type="journal article" date="2019" name="Int. J. Syst. Evol. Microbiol.">
        <title>The Global Catalogue of Microorganisms (GCM) 10K type strain sequencing project: providing services to taxonomists for standard genome sequencing and annotation.</title>
        <authorList>
            <consortium name="The Broad Institute Genomics Platform"/>
            <consortium name="The Broad Institute Genome Sequencing Center for Infectious Disease"/>
            <person name="Wu L."/>
            <person name="Ma J."/>
        </authorList>
    </citation>
    <scope>NUCLEOTIDE SEQUENCE [LARGE SCALE GENOMIC DNA]</scope>
    <source>
        <strain evidence="2 3">JCM 14193</strain>
    </source>
</reference>
<organism evidence="2 3">
    <name type="scientific">Alkalibacillus silvisoli</name>
    <dbReference type="NCBI Taxonomy" id="392823"/>
    <lineage>
        <taxon>Bacteria</taxon>
        <taxon>Bacillati</taxon>
        <taxon>Bacillota</taxon>
        <taxon>Bacilli</taxon>
        <taxon>Bacillales</taxon>
        <taxon>Bacillaceae</taxon>
        <taxon>Alkalibacillus</taxon>
    </lineage>
</organism>
<feature type="domain" description="Phospholipase C/D" evidence="1">
    <location>
        <begin position="6"/>
        <end position="84"/>
    </location>
</feature>
<sequence length="86" mass="9716">MGSRIMHLIIANRILKEIQVKDSTSFLLGGIAPDAVSPKDDSHFYIGDQSAFTRAIDYEGFLTKYHALSDYNYILGYYTHLIADDL</sequence>
<proteinExistence type="predicted"/>
<evidence type="ECO:0000313" key="3">
    <source>
        <dbReference type="Proteomes" id="UP001500740"/>
    </source>
</evidence>
<protein>
    <recommendedName>
        <fullName evidence="1">Phospholipase C/D domain-containing protein</fullName>
    </recommendedName>
</protein>
<dbReference type="InterPro" id="IPR029002">
    <property type="entry name" value="PLPC/GPLD1"/>
</dbReference>
<name>A0ABN0ZYM7_9BACI</name>
<evidence type="ECO:0000313" key="2">
    <source>
        <dbReference type="EMBL" id="GAA0462237.1"/>
    </source>
</evidence>
<evidence type="ECO:0000259" key="1">
    <source>
        <dbReference type="Pfam" id="PF00882"/>
    </source>
</evidence>
<dbReference type="Proteomes" id="UP001500740">
    <property type="component" value="Unassembled WGS sequence"/>
</dbReference>
<comment type="caution">
    <text evidence="2">The sequence shown here is derived from an EMBL/GenBank/DDBJ whole genome shotgun (WGS) entry which is preliminary data.</text>
</comment>
<gene>
    <name evidence="2" type="ORF">GCM10008935_17200</name>
</gene>
<keyword evidence="3" id="KW-1185">Reference proteome</keyword>
<dbReference type="EMBL" id="BAAACZ010000011">
    <property type="protein sequence ID" value="GAA0462237.1"/>
    <property type="molecule type" value="Genomic_DNA"/>
</dbReference>